<name>A0A438KRQ2_VITVI</name>
<accession>A0A438KRQ2</accession>
<evidence type="ECO:0000313" key="2">
    <source>
        <dbReference type="EMBL" id="RVX23890.1"/>
    </source>
</evidence>
<feature type="region of interest" description="Disordered" evidence="1">
    <location>
        <begin position="1"/>
        <end position="75"/>
    </location>
</feature>
<dbReference type="CDD" id="cd09272">
    <property type="entry name" value="RNase_HI_RT_Ty1"/>
    <property type="match status" value="1"/>
</dbReference>
<evidence type="ECO:0000313" key="3">
    <source>
        <dbReference type="Proteomes" id="UP000288805"/>
    </source>
</evidence>
<dbReference type="Proteomes" id="UP000288805">
    <property type="component" value="Unassembled WGS sequence"/>
</dbReference>
<reference evidence="2 3" key="1">
    <citation type="journal article" date="2018" name="PLoS Genet.">
        <title>Population sequencing reveals clonal diversity and ancestral inbreeding in the grapevine cultivar Chardonnay.</title>
        <authorList>
            <person name="Roach M.J."/>
            <person name="Johnson D.L."/>
            <person name="Bohlmann J."/>
            <person name="van Vuuren H.J."/>
            <person name="Jones S.J."/>
            <person name="Pretorius I.S."/>
            <person name="Schmidt S.A."/>
            <person name="Borneman A.R."/>
        </authorList>
    </citation>
    <scope>NUCLEOTIDE SEQUENCE [LARGE SCALE GENOMIC DNA]</scope>
    <source>
        <strain evidence="3">cv. Chardonnay</strain>
        <tissue evidence="2">Leaf</tissue>
    </source>
</reference>
<dbReference type="AlphaFoldDB" id="A0A438KRQ2"/>
<proteinExistence type="predicted"/>
<comment type="caution">
    <text evidence="2">The sequence shown here is derived from an EMBL/GenBank/DDBJ whole genome shotgun (WGS) entry which is preliminary data.</text>
</comment>
<sequence>MRDNPDIIQEAASESFEPKNEEPHSSVPEAPSPENTPEVSSPITPINDLDNSIGYTLPFRNNRGKPSHRYSPDFEERRSRYPIANYVSTKGLPKPLKEFVHRLSSYHVPSTVQEALSNPKWSQAIKAEMEALEKSKTWALVPLPKEKKTNAFLHGDLKEEVYMDIPPGYMTSSNTEVVYIAYVVSIVSQFMHCPSEDHIDAVIRILLYLKSSPGKGLMFSKNNHLNIEGYTDTDWARNISDRKSTSGYFTFVGGNLVTWRSKKQKVVALSSAEAKFKGMVKGICELIWLKRLLTKIGFAPSSEMDLFCDNKAAIDIAHNPVQHDRTKHVEVDRNFIKRNLEEKVIRFPFVRSEDQLADILTKAISGKVFYSSLDKLRMKDIYAST</sequence>
<dbReference type="PANTHER" id="PTHR11439:SF467">
    <property type="entry name" value="INTEGRASE CATALYTIC DOMAIN-CONTAINING PROTEIN"/>
    <property type="match status" value="1"/>
</dbReference>
<dbReference type="EMBL" id="QGNW01000001">
    <property type="protein sequence ID" value="RVX23890.1"/>
    <property type="molecule type" value="Genomic_DNA"/>
</dbReference>
<protein>
    <submittedName>
        <fullName evidence="2">Retrovirus-related Pol polyprotein from transposon RE1</fullName>
    </submittedName>
</protein>
<feature type="compositionally biased region" description="Polar residues" evidence="1">
    <location>
        <begin position="33"/>
        <end position="54"/>
    </location>
</feature>
<gene>
    <name evidence="2" type="primary">RE1_2796</name>
    <name evidence="2" type="ORF">CK203_000392</name>
</gene>
<evidence type="ECO:0000256" key="1">
    <source>
        <dbReference type="SAM" id="MobiDB-lite"/>
    </source>
</evidence>
<organism evidence="2 3">
    <name type="scientific">Vitis vinifera</name>
    <name type="common">Grape</name>
    <dbReference type="NCBI Taxonomy" id="29760"/>
    <lineage>
        <taxon>Eukaryota</taxon>
        <taxon>Viridiplantae</taxon>
        <taxon>Streptophyta</taxon>
        <taxon>Embryophyta</taxon>
        <taxon>Tracheophyta</taxon>
        <taxon>Spermatophyta</taxon>
        <taxon>Magnoliopsida</taxon>
        <taxon>eudicotyledons</taxon>
        <taxon>Gunneridae</taxon>
        <taxon>Pentapetalae</taxon>
        <taxon>rosids</taxon>
        <taxon>Vitales</taxon>
        <taxon>Vitaceae</taxon>
        <taxon>Viteae</taxon>
        <taxon>Vitis</taxon>
    </lineage>
</organism>
<dbReference type="PANTHER" id="PTHR11439">
    <property type="entry name" value="GAG-POL-RELATED RETROTRANSPOSON"/>
    <property type="match status" value="1"/>
</dbReference>